<name>A0A8J4X1H0_CLAMG</name>
<dbReference type="AlphaFoldDB" id="A0A8J4X1H0"/>
<comment type="caution">
    <text evidence="1">The sequence shown here is derived from an EMBL/GenBank/DDBJ whole genome shotgun (WGS) entry which is preliminary data.</text>
</comment>
<proteinExistence type="predicted"/>
<gene>
    <name evidence="1" type="ORF">DAT39_013053</name>
</gene>
<reference evidence="1" key="1">
    <citation type="submission" date="2020-07" db="EMBL/GenBank/DDBJ databases">
        <title>Clarias magur genome sequencing, assembly and annotation.</title>
        <authorList>
            <person name="Kushwaha B."/>
            <person name="Kumar R."/>
            <person name="Das P."/>
            <person name="Joshi C.G."/>
            <person name="Kumar D."/>
            <person name="Nagpure N.S."/>
            <person name="Pandey M."/>
            <person name="Agarwal S."/>
            <person name="Srivastava S."/>
            <person name="Singh M."/>
            <person name="Sahoo L."/>
            <person name="Jayasankar P."/>
            <person name="Meher P.K."/>
            <person name="Koringa P.G."/>
            <person name="Iquebal M.A."/>
            <person name="Das S.P."/>
            <person name="Bit A."/>
            <person name="Patnaik S."/>
            <person name="Patel N."/>
            <person name="Shah T.M."/>
            <person name="Hinsu A."/>
            <person name="Jena J.K."/>
        </authorList>
    </citation>
    <scope>NUCLEOTIDE SEQUENCE</scope>
    <source>
        <strain evidence="1">CIFAMagur01</strain>
        <tissue evidence="1">Testis</tissue>
    </source>
</reference>
<dbReference type="Proteomes" id="UP000727407">
    <property type="component" value="Unassembled WGS sequence"/>
</dbReference>
<dbReference type="EMBL" id="QNUK01000243">
    <property type="protein sequence ID" value="KAF5897226.1"/>
    <property type="molecule type" value="Genomic_DNA"/>
</dbReference>
<evidence type="ECO:0000313" key="1">
    <source>
        <dbReference type="EMBL" id="KAF5897226.1"/>
    </source>
</evidence>
<evidence type="ECO:0000313" key="2">
    <source>
        <dbReference type="Proteomes" id="UP000727407"/>
    </source>
</evidence>
<accession>A0A8J4X1H0</accession>
<keyword evidence="2" id="KW-1185">Reference proteome</keyword>
<organism evidence="1 2">
    <name type="scientific">Clarias magur</name>
    <name type="common">Asian catfish</name>
    <name type="synonym">Macropteronotus magur</name>
    <dbReference type="NCBI Taxonomy" id="1594786"/>
    <lineage>
        <taxon>Eukaryota</taxon>
        <taxon>Metazoa</taxon>
        <taxon>Chordata</taxon>
        <taxon>Craniata</taxon>
        <taxon>Vertebrata</taxon>
        <taxon>Euteleostomi</taxon>
        <taxon>Actinopterygii</taxon>
        <taxon>Neopterygii</taxon>
        <taxon>Teleostei</taxon>
        <taxon>Ostariophysi</taxon>
        <taxon>Siluriformes</taxon>
        <taxon>Clariidae</taxon>
        <taxon>Clarias</taxon>
    </lineage>
</organism>
<protein>
    <submittedName>
        <fullName evidence="1">Uncharacterized protein</fullName>
    </submittedName>
</protein>
<sequence>MQPKTACDGRSTQIGFTLTDRERMHNVKLVARGRTIFPLFSPSILRHLCLHCAAICGSRSRLRLGLQSCPYLSKPSSKKAGIGEAPAAK</sequence>